<feature type="binding site" evidence="4">
    <location>
        <begin position="372"/>
        <end position="373"/>
    </location>
    <ligand>
        <name>S-methyl-5'-thioadenosine</name>
        <dbReference type="ChEBI" id="CHEBI:17509"/>
    </ligand>
</feature>
<accession>A0A401YIL7</accession>
<dbReference type="InterPro" id="IPR029063">
    <property type="entry name" value="SAM-dependent_MTases_sf"/>
</dbReference>
<dbReference type="Gene3D" id="3.40.50.150">
    <property type="entry name" value="Vaccinia Virus protein VP39"/>
    <property type="match status" value="1"/>
</dbReference>
<gene>
    <name evidence="7" type="primary">speE1</name>
    <name evidence="4" type="synonym">speE</name>
    <name evidence="7" type="ORF">EHYA_02099</name>
</gene>
<feature type="transmembrane region" description="Helical" evidence="4">
    <location>
        <begin position="227"/>
        <end position="244"/>
    </location>
</feature>
<organism evidence="7 8">
    <name type="scientific">Embleya hyalina</name>
    <dbReference type="NCBI Taxonomy" id="516124"/>
    <lineage>
        <taxon>Bacteria</taxon>
        <taxon>Bacillati</taxon>
        <taxon>Actinomycetota</taxon>
        <taxon>Actinomycetes</taxon>
        <taxon>Kitasatosporales</taxon>
        <taxon>Streptomycetaceae</taxon>
        <taxon>Embleya</taxon>
    </lineage>
</organism>
<dbReference type="PROSITE" id="PS51006">
    <property type="entry name" value="PABS_2"/>
    <property type="match status" value="1"/>
</dbReference>
<evidence type="ECO:0000313" key="8">
    <source>
        <dbReference type="Proteomes" id="UP000286931"/>
    </source>
</evidence>
<dbReference type="SUPFAM" id="SSF53335">
    <property type="entry name" value="S-adenosyl-L-methionine-dependent methyltransferases"/>
    <property type="match status" value="1"/>
</dbReference>
<feature type="transmembrane region" description="Helical" evidence="4">
    <location>
        <begin position="103"/>
        <end position="123"/>
    </location>
</feature>
<dbReference type="InterPro" id="IPR036259">
    <property type="entry name" value="MFS_trans_sf"/>
</dbReference>
<dbReference type="GO" id="GO:0004766">
    <property type="term" value="F:spermidine synthase activity"/>
    <property type="evidence" value="ECO:0007669"/>
    <property type="project" value="UniProtKB-UniRule"/>
</dbReference>
<dbReference type="EMBL" id="BIFH01000015">
    <property type="protein sequence ID" value="GCD94431.1"/>
    <property type="molecule type" value="Genomic_DNA"/>
</dbReference>
<comment type="similarity">
    <text evidence="1 4">Belongs to the spermidine/spermine synthase family.</text>
</comment>
<evidence type="ECO:0000313" key="7">
    <source>
        <dbReference type="EMBL" id="GCD94431.1"/>
    </source>
</evidence>
<feature type="domain" description="PABS" evidence="6">
    <location>
        <begin position="240"/>
        <end position="472"/>
    </location>
</feature>
<keyword evidence="4" id="KW-1133">Transmembrane helix</keyword>
<feature type="transmembrane region" description="Helical" evidence="4">
    <location>
        <begin position="129"/>
        <end position="152"/>
    </location>
</feature>
<evidence type="ECO:0000256" key="3">
    <source>
        <dbReference type="ARBA" id="ARBA00023115"/>
    </source>
</evidence>
<dbReference type="AlphaFoldDB" id="A0A401YIL7"/>
<dbReference type="InterPro" id="IPR030374">
    <property type="entry name" value="PABS"/>
</dbReference>
<feature type="transmembrane region" description="Helical" evidence="4">
    <location>
        <begin position="31"/>
        <end position="50"/>
    </location>
</feature>
<reference evidence="7 8" key="1">
    <citation type="submission" date="2018-12" db="EMBL/GenBank/DDBJ databases">
        <title>Draft genome sequence of Embleya hyalina NBRC 13850T.</title>
        <authorList>
            <person name="Komaki H."/>
            <person name="Hosoyama A."/>
            <person name="Kimura A."/>
            <person name="Ichikawa N."/>
            <person name="Tamura T."/>
        </authorList>
    </citation>
    <scope>NUCLEOTIDE SEQUENCE [LARGE SCALE GENOMIC DNA]</scope>
    <source>
        <strain evidence="7 8">NBRC 13850</strain>
    </source>
</reference>
<evidence type="ECO:0000256" key="4">
    <source>
        <dbReference type="HAMAP-Rule" id="MF_00198"/>
    </source>
</evidence>
<comment type="catalytic activity">
    <reaction evidence="4">
        <text>S-adenosyl 3-(methylsulfanyl)propylamine + putrescine = S-methyl-5'-thioadenosine + spermidine + H(+)</text>
        <dbReference type="Rhea" id="RHEA:12721"/>
        <dbReference type="ChEBI" id="CHEBI:15378"/>
        <dbReference type="ChEBI" id="CHEBI:17509"/>
        <dbReference type="ChEBI" id="CHEBI:57443"/>
        <dbReference type="ChEBI" id="CHEBI:57834"/>
        <dbReference type="ChEBI" id="CHEBI:326268"/>
        <dbReference type="EC" id="2.5.1.16"/>
    </reaction>
</comment>
<evidence type="ECO:0000256" key="2">
    <source>
        <dbReference type="ARBA" id="ARBA00022679"/>
    </source>
</evidence>
<dbReference type="InterPro" id="IPR001045">
    <property type="entry name" value="Spermi_synthase"/>
</dbReference>
<feature type="binding site" evidence="4">
    <location>
        <position position="318"/>
    </location>
    <ligand>
        <name>spermidine</name>
        <dbReference type="ChEBI" id="CHEBI:57834"/>
    </ligand>
</feature>
<comment type="subunit">
    <text evidence="4">Homodimer or homotetramer.</text>
</comment>
<dbReference type="GO" id="GO:0010487">
    <property type="term" value="F:thermospermine synthase activity"/>
    <property type="evidence" value="ECO:0007669"/>
    <property type="project" value="UniProtKB-ARBA"/>
</dbReference>
<sequence length="528" mass="54840">MLRVNSPAPRAATIVRASAARSPSTAIAPGPARFVVLLAVLVCAACGLVYELALATLGGTLGGDPVVETSIVLSVMVFAMGVGALVAKPFVRRAAPAFLAAEILLAACGGMCATVLFAGFAWYDVYRWPMIAVAAVLGLLIGAEIPLLMTLVQRIRPQEAGSAVADLFAADYVGALVGGLLFPFLLLPHLGQLRTVVLAGMVNAIAGALVVLWLFRADLPVRSRVGMYAAVGAVLALLAGTWLYTPAFERAARDALYDGDVVSARGDVVVTRTAAGPEMYVAGERRVAAAGASETAQALVHPAMAGRHERVLVLGGGDGLALREVLRYAAVRDVVVVVAHVAETAPARTDPALRALAGDAFADPRVRVVGADAFAWVRATAQRFDVVVADLPGPTVGAGARLYTQEFYGLARTVLRPAGRIVVRAPAPDAHPRAFWCADAGLRAAGLRTLPYRITVPGPADRGFLLAALALVPGAAPRPADDAPDPAVVPFLAADRAALASVFPPHEARVEVPPSTLNDPRIADYARE</sequence>
<feature type="transmembrane region" description="Helical" evidence="4">
    <location>
        <begin position="164"/>
        <end position="187"/>
    </location>
</feature>
<dbReference type="PROSITE" id="PS01330">
    <property type="entry name" value="PABS_1"/>
    <property type="match status" value="1"/>
</dbReference>
<evidence type="ECO:0000256" key="1">
    <source>
        <dbReference type="ARBA" id="ARBA00007867"/>
    </source>
</evidence>
<evidence type="ECO:0000256" key="5">
    <source>
        <dbReference type="PROSITE-ProRule" id="PRU00354"/>
    </source>
</evidence>
<dbReference type="Proteomes" id="UP000286931">
    <property type="component" value="Unassembled WGS sequence"/>
</dbReference>
<dbReference type="GO" id="GO:0008295">
    <property type="term" value="P:spermidine biosynthetic process"/>
    <property type="evidence" value="ECO:0007669"/>
    <property type="project" value="UniProtKB-UniRule"/>
</dbReference>
<name>A0A401YIL7_9ACTN</name>
<dbReference type="EC" id="2.5.1.16" evidence="4"/>
<proteinExistence type="inferred from homology"/>
<dbReference type="CDD" id="cd02440">
    <property type="entry name" value="AdoMet_MTases"/>
    <property type="match status" value="1"/>
</dbReference>
<keyword evidence="4" id="KW-0745">Spermidine biosynthesis</keyword>
<keyword evidence="4" id="KW-0812">Transmembrane</keyword>
<protein>
    <recommendedName>
        <fullName evidence="4">Polyamine aminopropyltransferase</fullName>
    </recommendedName>
    <alternativeName>
        <fullName evidence="4">Putrescine aminopropyltransferase</fullName>
        <shortName evidence="4">PAPT</shortName>
    </alternativeName>
    <alternativeName>
        <fullName evidence="4">Spermidine synthase</fullName>
        <shortName evidence="4">SPDS</shortName>
        <shortName evidence="4">SPDSY</shortName>
        <ecNumber evidence="4">2.5.1.16</ecNumber>
    </alternativeName>
</protein>
<dbReference type="InterPro" id="IPR030373">
    <property type="entry name" value="PABS_CS"/>
</dbReference>
<dbReference type="Pfam" id="PF01564">
    <property type="entry name" value="Spermine_synth"/>
    <property type="match status" value="1"/>
</dbReference>
<dbReference type="GO" id="GO:0005886">
    <property type="term" value="C:plasma membrane"/>
    <property type="evidence" value="ECO:0007669"/>
    <property type="project" value="UniProtKB-SubCell"/>
</dbReference>
<keyword evidence="2 4" id="KW-0808">Transferase</keyword>
<comment type="caution">
    <text evidence="4">Lacks conserved residue(s) required for the propagation of feature annotation.</text>
</comment>
<keyword evidence="3 4" id="KW-0620">Polyamine biosynthesis</keyword>
<dbReference type="PANTHER" id="PTHR43317:SF1">
    <property type="entry name" value="THERMOSPERMINE SYNTHASE ACAULIS5"/>
    <property type="match status" value="1"/>
</dbReference>
<dbReference type="HAMAP" id="MF_00198">
    <property type="entry name" value="Spermidine_synth"/>
    <property type="match status" value="1"/>
</dbReference>
<keyword evidence="4" id="KW-1003">Cell membrane</keyword>
<keyword evidence="8" id="KW-1185">Reference proteome</keyword>
<evidence type="ECO:0000259" key="6">
    <source>
        <dbReference type="PROSITE" id="PS51006"/>
    </source>
</evidence>
<comment type="subcellular location">
    <subcellularLocation>
        <location evidence="4">Cell membrane</location>
        <topology evidence="4">Multi-pass membrane protein</topology>
    </subcellularLocation>
</comment>
<comment type="pathway">
    <text evidence="4">Amine and polyamine biosynthesis; spermidine biosynthesis; spermidine from putrescine: step 1/1.</text>
</comment>
<dbReference type="Gene3D" id="1.20.1250.20">
    <property type="entry name" value="MFS general substrate transporter like domains"/>
    <property type="match status" value="1"/>
</dbReference>
<feature type="transmembrane region" description="Helical" evidence="4">
    <location>
        <begin position="193"/>
        <end position="215"/>
    </location>
</feature>
<feature type="active site" description="Proton acceptor" evidence="4 5">
    <location>
        <position position="390"/>
    </location>
</feature>
<comment type="function">
    <text evidence="4">Catalyzes the irreversible transfer of a propylamine group from the amino donor S-adenosylmethioninamine (decarboxy-AdoMet) to putrescine (1,4-diaminobutane) to yield spermidine.</text>
</comment>
<comment type="caution">
    <text evidence="7">The sequence shown here is derived from an EMBL/GenBank/DDBJ whole genome shotgun (WGS) entry which is preliminary data.</text>
</comment>
<dbReference type="PANTHER" id="PTHR43317">
    <property type="entry name" value="THERMOSPERMINE SYNTHASE ACAULIS5"/>
    <property type="match status" value="1"/>
</dbReference>
<dbReference type="NCBIfam" id="NF002956">
    <property type="entry name" value="PRK03612.1"/>
    <property type="match status" value="1"/>
</dbReference>
<feature type="transmembrane region" description="Helical" evidence="4">
    <location>
        <begin position="70"/>
        <end position="91"/>
    </location>
</feature>
<dbReference type="UniPathway" id="UPA00248">
    <property type="reaction ID" value="UER00314"/>
</dbReference>
<keyword evidence="4" id="KW-0472">Membrane</keyword>
<dbReference type="SUPFAM" id="SSF103473">
    <property type="entry name" value="MFS general substrate transporter"/>
    <property type="match status" value="1"/>
</dbReference>